<dbReference type="KEGG" id="avn:Avin_37220"/>
<protein>
    <submittedName>
        <fullName evidence="1">Uncharacterized protein</fullName>
    </submittedName>
</protein>
<dbReference type="HOGENOM" id="CLU_3380300_0_0_6"/>
<dbReference type="EMBL" id="CP001157">
    <property type="protein sequence ID" value="ACO79867.1"/>
    <property type="molecule type" value="Genomic_DNA"/>
</dbReference>
<dbReference type="STRING" id="322710.Avin_37220"/>
<organism evidence="1 2">
    <name type="scientific">Azotobacter vinelandii (strain DJ / ATCC BAA-1303)</name>
    <dbReference type="NCBI Taxonomy" id="322710"/>
    <lineage>
        <taxon>Bacteria</taxon>
        <taxon>Pseudomonadati</taxon>
        <taxon>Pseudomonadota</taxon>
        <taxon>Gammaproteobacteria</taxon>
        <taxon>Pseudomonadales</taxon>
        <taxon>Pseudomonadaceae</taxon>
        <taxon>Azotobacter</taxon>
    </lineage>
</organism>
<keyword evidence="2" id="KW-1185">Reference proteome</keyword>
<gene>
    <name evidence="1" type="ordered locus">Avin_37220</name>
</gene>
<sequence>MPEEERLRLWRHHVKGCESRQIDLVDQLESEEQ</sequence>
<reference evidence="1 2" key="1">
    <citation type="journal article" date="2009" name="J. Bacteriol.">
        <title>Genome sequence of Azotobacter vinelandii, an obligate aerobe specialized to support diverse anaerobic metabolic processes.</title>
        <authorList>
            <person name="Setubal J.C."/>
            <person name="dos Santos P."/>
            <person name="Goldman B.S."/>
            <person name="Ertesvag H."/>
            <person name="Espin G."/>
            <person name="Rubio L.M."/>
            <person name="Valla S."/>
            <person name="Almeida N.F."/>
            <person name="Balasubramanian D."/>
            <person name="Cromes L."/>
            <person name="Curatti L."/>
            <person name="Du Z."/>
            <person name="Godsy E."/>
            <person name="Goodner B."/>
            <person name="Hellner-Burris K."/>
            <person name="Hernandez J.A."/>
            <person name="Houmiel K."/>
            <person name="Imperial J."/>
            <person name="Kennedy C."/>
            <person name="Larson T.J."/>
            <person name="Latreille P."/>
            <person name="Ligon L.S."/>
            <person name="Lu J."/>
            <person name="Maerk M."/>
            <person name="Miller N.M."/>
            <person name="Norton S."/>
            <person name="O'Carroll I.P."/>
            <person name="Paulsen I."/>
            <person name="Raulfs E.C."/>
            <person name="Roemer R."/>
            <person name="Rosser J."/>
            <person name="Segura D."/>
            <person name="Slater S."/>
            <person name="Stricklin S.L."/>
            <person name="Studholme D.J."/>
            <person name="Sun J."/>
            <person name="Viana C.J."/>
            <person name="Wallin E."/>
            <person name="Wang B."/>
            <person name="Wheeler C."/>
            <person name="Zhu H."/>
            <person name="Dean D.R."/>
            <person name="Dixon R."/>
            <person name="Wood D."/>
        </authorList>
    </citation>
    <scope>NUCLEOTIDE SEQUENCE [LARGE SCALE GENOMIC DNA]</scope>
    <source>
        <strain evidence="2">DJ / ATCC BAA-1303</strain>
    </source>
</reference>
<dbReference type="AlphaFoldDB" id="C1DRZ2"/>
<accession>C1DRZ2</accession>
<proteinExistence type="predicted"/>
<dbReference type="EnsemblBacteria" id="ACO79867">
    <property type="protein sequence ID" value="ACO79867"/>
    <property type="gene ID" value="Avin_37220"/>
</dbReference>
<dbReference type="Proteomes" id="UP000002424">
    <property type="component" value="Chromosome"/>
</dbReference>
<name>C1DRZ2_AZOVD</name>
<evidence type="ECO:0000313" key="1">
    <source>
        <dbReference type="EMBL" id="ACO79867.1"/>
    </source>
</evidence>
<evidence type="ECO:0000313" key="2">
    <source>
        <dbReference type="Proteomes" id="UP000002424"/>
    </source>
</evidence>